<dbReference type="Proteomes" id="UP001429354">
    <property type="component" value="Unassembled WGS sequence"/>
</dbReference>
<organism evidence="1 2">
    <name type="scientific">Pseudoxanthomonas gei</name>
    <dbReference type="NCBI Taxonomy" id="1383030"/>
    <lineage>
        <taxon>Bacteria</taxon>
        <taxon>Pseudomonadati</taxon>
        <taxon>Pseudomonadota</taxon>
        <taxon>Gammaproteobacteria</taxon>
        <taxon>Lysobacterales</taxon>
        <taxon>Lysobacteraceae</taxon>
        <taxon>Pseudoxanthomonas</taxon>
    </lineage>
</organism>
<sequence>MSVKLKAGSMELEAAFIEWLRSQGYNPVDGIDPFFSGSEFVRSQLKLIHDGDRAHLLAEARKHLERRCRDAAFVAQFPLVHGLENSDNRSLRYTVTLILSDVGAEWVGRVWDERGYVGEISGSHAGAHANYAELARGQIESQIRAQDLANRTASQRALGART</sequence>
<evidence type="ECO:0000313" key="1">
    <source>
        <dbReference type="EMBL" id="NDK38504.1"/>
    </source>
</evidence>
<comment type="caution">
    <text evidence="1">The sequence shown here is derived from an EMBL/GenBank/DDBJ whole genome shotgun (WGS) entry which is preliminary data.</text>
</comment>
<accession>A0ABX0AAE6</accession>
<dbReference type="RefSeq" id="WP_162349055.1">
    <property type="nucleotide sequence ID" value="NZ_QOVG01000003.1"/>
</dbReference>
<reference evidence="1 2" key="1">
    <citation type="submission" date="2018-07" db="EMBL/GenBank/DDBJ databases">
        <title>Whole genome Sequencing of Pseudoxanthomonas gei KCTC 32298 (T).</title>
        <authorList>
            <person name="Kumar S."/>
            <person name="Bansal K."/>
            <person name="Kaur A."/>
            <person name="Patil P."/>
            <person name="Sharma S."/>
            <person name="Patil P.B."/>
        </authorList>
    </citation>
    <scope>NUCLEOTIDE SEQUENCE [LARGE SCALE GENOMIC DNA]</scope>
    <source>
        <strain evidence="1 2">KCTC 32298</strain>
    </source>
</reference>
<evidence type="ECO:0000313" key="2">
    <source>
        <dbReference type="Proteomes" id="UP001429354"/>
    </source>
</evidence>
<gene>
    <name evidence="1" type="ORF">DT603_06565</name>
</gene>
<dbReference type="EMBL" id="QOVG01000003">
    <property type="protein sequence ID" value="NDK38504.1"/>
    <property type="molecule type" value="Genomic_DNA"/>
</dbReference>
<protein>
    <submittedName>
        <fullName evidence="1">Uncharacterized protein</fullName>
    </submittedName>
</protein>
<proteinExistence type="predicted"/>
<keyword evidence="2" id="KW-1185">Reference proteome</keyword>
<name>A0ABX0AAE6_9GAMM</name>